<evidence type="ECO:0000256" key="2">
    <source>
        <dbReference type="ARBA" id="ARBA00008573"/>
    </source>
</evidence>
<evidence type="ECO:0000313" key="9">
    <source>
        <dbReference type="Proteomes" id="UP000271241"/>
    </source>
</evidence>
<dbReference type="InterPro" id="IPR004345">
    <property type="entry name" value="TB2_DP1_HVA22"/>
</dbReference>
<protein>
    <recommendedName>
        <fullName evidence="6">Protein YOP1</fullName>
    </recommendedName>
</protein>
<gene>
    <name evidence="8" type="ORF">THASP1DRAFT_24564</name>
</gene>
<dbReference type="PANTHER" id="PTHR12300">
    <property type="entry name" value="HVA22-LIKE PROTEINS"/>
    <property type="match status" value="1"/>
</dbReference>
<dbReference type="Proteomes" id="UP000271241">
    <property type="component" value="Unassembled WGS sequence"/>
</dbReference>
<keyword evidence="5" id="KW-0472">Membrane</keyword>
<organism evidence="8 9">
    <name type="scientific">Thamnocephalis sphaerospora</name>
    <dbReference type="NCBI Taxonomy" id="78915"/>
    <lineage>
        <taxon>Eukaryota</taxon>
        <taxon>Fungi</taxon>
        <taxon>Fungi incertae sedis</taxon>
        <taxon>Zoopagomycota</taxon>
        <taxon>Zoopagomycotina</taxon>
        <taxon>Zoopagomycetes</taxon>
        <taxon>Zoopagales</taxon>
        <taxon>Sigmoideomycetaceae</taxon>
        <taxon>Thamnocephalis</taxon>
    </lineage>
</organism>
<evidence type="ECO:0000313" key="8">
    <source>
        <dbReference type="EMBL" id="RKP07260.1"/>
    </source>
</evidence>
<feature type="compositionally biased region" description="Polar residues" evidence="7">
    <location>
        <begin position="1"/>
        <end position="14"/>
    </location>
</feature>
<evidence type="ECO:0000256" key="5">
    <source>
        <dbReference type="ARBA" id="ARBA00023136"/>
    </source>
</evidence>
<keyword evidence="3" id="KW-0812">Transmembrane</keyword>
<feature type="region of interest" description="Disordered" evidence="7">
    <location>
        <begin position="1"/>
        <end position="22"/>
    </location>
</feature>
<evidence type="ECO:0000256" key="6">
    <source>
        <dbReference type="RuleBase" id="RU362006"/>
    </source>
</evidence>
<accession>A0A4P9XPR7</accession>
<dbReference type="PANTHER" id="PTHR12300:SF161">
    <property type="entry name" value="RECEPTOR EXPRESSION-ENHANCING PROTEIN"/>
    <property type="match status" value="1"/>
</dbReference>
<comment type="similarity">
    <text evidence="2 6">Belongs to the DP1 family.</text>
</comment>
<evidence type="ECO:0000256" key="4">
    <source>
        <dbReference type="ARBA" id="ARBA00022989"/>
    </source>
</evidence>
<dbReference type="Pfam" id="PF03134">
    <property type="entry name" value="TB2_DP1_HVA22"/>
    <property type="match status" value="1"/>
</dbReference>
<name>A0A4P9XPR7_9FUNG</name>
<keyword evidence="9" id="KW-1185">Reference proteome</keyword>
<dbReference type="AlphaFoldDB" id="A0A4P9XPR7"/>
<keyword evidence="4" id="KW-1133">Transmembrane helix</keyword>
<evidence type="ECO:0000256" key="1">
    <source>
        <dbReference type="ARBA" id="ARBA00004141"/>
    </source>
</evidence>
<proteinExistence type="inferred from homology"/>
<comment type="subcellular location">
    <subcellularLocation>
        <location evidence="1 6">Membrane</location>
        <topology evidence="1 6">Multi-pass membrane protein</topology>
    </subcellularLocation>
</comment>
<sequence>MSGTTGSAPTTQRPLSPPPERTVAEASVVADGATSAASELLRVAPRMYAWLDAAQQRDGPRLLTIPRNALIDWLRRHCVTRVDGLERLLVLNPLSRLFVSLGFSPVHLFLLSAFGCAVGLRWMYRETRGLLLTLVGVLYPIHRTWRLLGRMNRLSSQTLPPPAQTNATAIESEAGTSGLAARRTVAVAAWAHEARRWLAYWVVFAVLQLAEHWNKSIQEQFSAYHPIKLALLYWLQCPVSRGAEQLGTLSRLRGGSFMALPRRDRDDHGGVQAHAHIEQAHPAGASLPAISAYTPDSYMLSDTSLSDDTVDQSQMQWRQRQPWQQRMAGDEWAAVKQRLMDELTSRPAWRDPSSVLNAPATPESPEPRPINYAAAVANDATFYPPAELMR</sequence>
<evidence type="ECO:0000256" key="7">
    <source>
        <dbReference type="SAM" id="MobiDB-lite"/>
    </source>
</evidence>
<dbReference type="GO" id="GO:0016020">
    <property type="term" value="C:membrane"/>
    <property type="evidence" value="ECO:0007669"/>
    <property type="project" value="UniProtKB-SubCell"/>
</dbReference>
<feature type="region of interest" description="Disordered" evidence="7">
    <location>
        <begin position="345"/>
        <end position="368"/>
    </location>
</feature>
<dbReference type="OrthoDB" id="10009287at2759"/>
<dbReference type="EMBL" id="KZ992744">
    <property type="protein sequence ID" value="RKP07260.1"/>
    <property type="molecule type" value="Genomic_DNA"/>
</dbReference>
<reference evidence="9" key="1">
    <citation type="journal article" date="2018" name="Nat. Microbiol.">
        <title>Leveraging single-cell genomics to expand the fungal tree of life.</title>
        <authorList>
            <person name="Ahrendt S.R."/>
            <person name="Quandt C.A."/>
            <person name="Ciobanu D."/>
            <person name="Clum A."/>
            <person name="Salamov A."/>
            <person name="Andreopoulos B."/>
            <person name="Cheng J.F."/>
            <person name="Woyke T."/>
            <person name="Pelin A."/>
            <person name="Henrissat B."/>
            <person name="Reynolds N.K."/>
            <person name="Benny G.L."/>
            <person name="Smith M.E."/>
            <person name="James T.Y."/>
            <person name="Grigoriev I.V."/>
        </authorList>
    </citation>
    <scope>NUCLEOTIDE SEQUENCE [LARGE SCALE GENOMIC DNA]</scope>
    <source>
        <strain evidence="9">RSA 1356</strain>
    </source>
</reference>
<evidence type="ECO:0000256" key="3">
    <source>
        <dbReference type="ARBA" id="ARBA00022692"/>
    </source>
</evidence>